<dbReference type="InterPro" id="IPR018929">
    <property type="entry name" value="DUF2510"/>
</dbReference>
<keyword evidence="2" id="KW-1133">Transmembrane helix</keyword>
<proteinExistence type="predicted"/>
<keyword evidence="5" id="KW-1185">Reference proteome</keyword>
<keyword evidence="2" id="KW-0812">Transmembrane</keyword>
<feature type="transmembrane region" description="Helical" evidence="2">
    <location>
        <begin position="92"/>
        <end position="122"/>
    </location>
</feature>
<reference evidence="4 5" key="1">
    <citation type="submission" date="2018-11" db="EMBL/GenBank/DDBJ databases">
        <title>Cryobacterium sp. nov., isolated from rhizosphere soil of lettuce.</title>
        <authorList>
            <person name="Wang Y."/>
        </authorList>
    </citation>
    <scope>NUCLEOTIDE SEQUENCE [LARGE SCALE GENOMIC DNA]</scope>
    <source>
        <strain evidence="4 5">NEAU-85</strain>
    </source>
</reference>
<comment type="caution">
    <text evidence="4">The sequence shown here is derived from an EMBL/GenBank/DDBJ whole genome shotgun (WGS) entry which is preliminary data.</text>
</comment>
<keyword evidence="2" id="KW-0472">Membrane</keyword>
<feature type="transmembrane region" description="Helical" evidence="2">
    <location>
        <begin position="142"/>
        <end position="161"/>
    </location>
</feature>
<evidence type="ECO:0000256" key="2">
    <source>
        <dbReference type="SAM" id="Phobius"/>
    </source>
</evidence>
<evidence type="ECO:0000313" key="5">
    <source>
        <dbReference type="Proteomes" id="UP000279859"/>
    </source>
</evidence>
<accession>A0A3M8LH24</accession>
<dbReference type="Pfam" id="PF10708">
    <property type="entry name" value="DUF2510"/>
    <property type="match status" value="1"/>
</dbReference>
<organism evidence="4 5">
    <name type="scientific">Cryobacterium tepidiphilum</name>
    <dbReference type="NCBI Taxonomy" id="2486026"/>
    <lineage>
        <taxon>Bacteria</taxon>
        <taxon>Bacillati</taxon>
        <taxon>Actinomycetota</taxon>
        <taxon>Actinomycetes</taxon>
        <taxon>Micrococcales</taxon>
        <taxon>Microbacteriaceae</taxon>
        <taxon>Cryobacterium</taxon>
    </lineage>
</organism>
<gene>
    <name evidence="4" type="ORF">EEJ31_04935</name>
</gene>
<evidence type="ECO:0000313" key="4">
    <source>
        <dbReference type="EMBL" id="RNE64209.1"/>
    </source>
</evidence>
<feature type="compositionally biased region" description="Basic and acidic residues" evidence="1">
    <location>
        <begin position="72"/>
        <end position="86"/>
    </location>
</feature>
<dbReference type="Proteomes" id="UP000279859">
    <property type="component" value="Unassembled WGS sequence"/>
</dbReference>
<dbReference type="AlphaFoldDB" id="A0A3M8LH24"/>
<feature type="region of interest" description="Disordered" evidence="1">
    <location>
        <begin position="66"/>
        <end position="87"/>
    </location>
</feature>
<sequence>MTLTQPDAGWYNDPDDTTSLRWWNGVSWSEQTKERVKQAGPTIAEPAAMASGGNFPSVAPYVPGSSYAATAPRDHRPNRKEKDRQTRKNNPMAYTGLFLSVLALLINPLALLSVLGIIFSAIGLAKSHELDGLRVRVTGKGTAIGGLIVGSIGVVLFGWFLTH</sequence>
<evidence type="ECO:0000259" key="3">
    <source>
        <dbReference type="Pfam" id="PF10708"/>
    </source>
</evidence>
<dbReference type="EMBL" id="RDSR01000005">
    <property type="protein sequence ID" value="RNE64209.1"/>
    <property type="molecule type" value="Genomic_DNA"/>
</dbReference>
<feature type="domain" description="DUF2510" evidence="3">
    <location>
        <begin position="8"/>
        <end position="38"/>
    </location>
</feature>
<name>A0A3M8LH24_9MICO</name>
<protein>
    <submittedName>
        <fullName evidence="4">DUF2510 domain-containing protein</fullName>
    </submittedName>
</protein>
<evidence type="ECO:0000256" key="1">
    <source>
        <dbReference type="SAM" id="MobiDB-lite"/>
    </source>
</evidence>